<keyword evidence="7" id="KW-0690">Ribosome biogenesis</keyword>
<name>A0A841L6C9_9SPHN</name>
<dbReference type="EMBL" id="JACIIV010000020">
    <property type="protein sequence ID" value="MBB6228509.1"/>
    <property type="molecule type" value="Genomic_DNA"/>
</dbReference>
<protein>
    <recommendedName>
        <fullName evidence="7">Endoribonuclease YbeY</fullName>
        <ecNumber evidence="7">3.1.-.-</ecNumber>
    </recommendedName>
</protein>
<dbReference type="PANTHER" id="PTHR46986:SF1">
    <property type="entry name" value="ENDORIBONUCLEASE YBEY, CHLOROPLASTIC"/>
    <property type="match status" value="1"/>
</dbReference>
<evidence type="ECO:0000256" key="7">
    <source>
        <dbReference type="HAMAP-Rule" id="MF_00009"/>
    </source>
</evidence>
<comment type="function">
    <text evidence="7">Single strand-specific metallo-endoribonuclease involved in late-stage 70S ribosome quality control and in maturation of the 3' terminus of the 16S rRNA.</text>
</comment>
<dbReference type="NCBIfam" id="TIGR00043">
    <property type="entry name" value="rRNA maturation RNase YbeY"/>
    <property type="match status" value="1"/>
</dbReference>
<comment type="similarity">
    <text evidence="1 7">Belongs to the endoribonuclease YbeY family.</text>
</comment>
<dbReference type="PROSITE" id="PS01306">
    <property type="entry name" value="UPF0054"/>
    <property type="match status" value="1"/>
</dbReference>
<dbReference type="Proteomes" id="UP000538147">
    <property type="component" value="Unassembled WGS sequence"/>
</dbReference>
<dbReference type="GO" id="GO:0004521">
    <property type="term" value="F:RNA endonuclease activity"/>
    <property type="evidence" value="ECO:0007669"/>
    <property type="project" value="UniProtKB-UniRule"/>
</dbReference>
<dbReference type="PANTHER" id="PTHR46986">
    <property type="entry name" value="ENDORIBONUCLEASE YBEY, CHLOROPLASTIC"/>
    <property type="match status" value="1"/>
</dbReference>
<dbReference type="InterPro" id="IPR002036">
    <property type="entry name" value="YbeY"/>
</dbReference>
<comment type="cofactor">
    <cofactor evidence="7">
        <name>Zn(2+)</name>
        <dbReference type="ChEBI" id="CHEBI:29105"/>
    </cofactor>
    <text evidence="7">Binds 1 zinc ion.</text>
</comment>
<evidence type="ECO:0000313" key="9">
    <source>
        <dbReference type="Proteomes" id="UP000538147"/>
    </source>
</evidence>
<keyword evidence="5 7" id="KW-0378">Hydrolase</keyword>
<comment type="subcellular location">
    <subcellularLocation>
        <location evidence="7">Cytoplasm</location>
    </subcellularLocation>
</comment>
<accession>A0A841L6C9</accession>
<dbReference type="InterPro" id="IPR020549">
    <property type="entry name" value="YbeY_CS"/>
</dbReference>
<dbReference type="AlphaFoldDB" id="A0A841L6C9"/>
<comment type="caution">
    <text evidence="8">The sequence shown here is derived from an EMBL/GenBank/DDBJ whole genome shotgun (WGS) entry which is preliminary data.</text>
</comment>
<dbReference type="EC" id="3.1.-.-" evidence="7"/>
<feature type="binding site" evidence="7">
    <location>
        <position position="138"/>
    </location>
    <ligand>
        <name>Zn(2+)</name>
        <dbReference type="ChEBI" id="CHEBI:29105"/>
        <note>catalytic</note>
    </ligand>
</feature>
<keyword evidence="9" id="KW-1185">Reference proteome</keyword>
<keyword evidence="4 7" id="KW-0255">Endonuclease</keyword>
<dbReference type="GO" id="GO:0008270">
    <property type="term" value="F:zinc ion binding"/>
    <property type="evidence" value="ECO:0007669"/>
    <property type="project" value="UniProtKB-UniRule"/>
</dbReference>
<dbReference type="Gene3D" id="3.40.390.30">
    <property type="entry name" value="Metalloproteases ('zincins'), catalytic domain"/>
    <property type="match status" value="1"/>
</dbReference>
<dbReference type="RefSeq" id="WP_184200963.1">
    <property type="nucleotide sequence ID" value="NZ_BMOX01000048.1"/>
</dbReference>
<organism evidence="8 9">
    <name type="scientific">Polymorphobacter multimanifer</name>
    <dbReference type="NCBI Taxonomy" id="1070431"/>
    <lineage>
        <taxon>Bacteria</taxon>
        <taxon>Pseudomonadati</taxon>
        <taxon>Pseudomonadota</taxon>
        <taxon>Alphaproteobacteria</taxon>
        <taxon>Sphingomonadales</taxon>
        <taxon>Sphingosinicellaceae</taxon>
        <taxon>Polymorphobacter</taxon>
    </lineage>
</organism>
<sequence>MLLTETEVASALWGEADWSALASAAVAAGLDVTPRGGLATADFCVEASVRLTDDAEVHTLNRQFRQKDKPTNVLSFPMIDGDGFEALANTDDGEVLLGDIVLAAETCAREAAEKGWPVEHYAQALIVHGTLHLLGYDHETGESEADAMEALEREACARLGLPDPYAD</sequence>
<keyword evidence="3 7" id="KW-0479">Metal-binding</keyword>
<evidence type="ECO:0000256" key="2">
    <source>
        <dbReference type="ARBA" id="ARBA00022722"/>
    </source>
</evidence>
<evidence type="ECO:0000256" key="5">
    <source>
        <dbReference type="ARBA" id="ARBA00022801"/>
    </source>
</evidence>
<dbReference type="GO" id="GO:0004222">
    <property type="term" value="F:metalloendopeptidase activity"/>
    <property type="evidence" value="ECO:0007669"/>
    <property type="project" value="InterPro"/>
</dbReference>
<proteinExistence type="inferred from homology"/>
<keyword evidence="7" id="KW-0963">Cytoplasm</keyword>
<dbReference type="SUPFAM" id="SSF55486">
    <property type="entry name" value="Metalloproteases ('zincins'), catalytic domain"/>
    <property type="match status" value="1"/>
</dbReference>
<evidence type="ECO:0000256" key="3">
    <source>
        <dbReference type="ARBA" id="ARBA00022723"/>
    </source>
</evidence>
<evidence type="ECO:0000313" key="8">
    <source>
        <dbReference type="EMBL" id="MBB6228509.1"/>
    </source>
</evidence>
<evidence type="ECO:0000256" key="6">
    <source>
        <dbReference type="ARBA" id="ARBA00022833"/>
    </source>
</evidence>
<dbReference type="GO" id="GO:0006364">
    <property type="term" value="P:rRNA processing"/>
    <property type="evidence" value="ECO:0007669"/>
    <property type="project" value="UniProtKB-UniRule"/>
</dbReference>
<dbReference type="InterPro" id="IPR023091">
    <property type="entry name" value="MetalPrtase_cat_dom_sf_prd"/>
</dbReference>
<dbReference type="HAMAP" id="MF_00009">
    <property type="entry name" value="Endoribonucl_YbeY"/>
    <property type="match status" value="1"/>
</dbReference>
<keyword evidence="7" id="KW-0698">rRNA processing</keyword>
<dbReference type="GO" id="GO:0005737">
    <property type="term" value="C:cytoplasm"/>
    <property type="evidence" value="ECO:0007669"/>
    <property type="project" value="UniProtKB-SubCell"/>
</dbReference>
<evidence type="ECO:0000256" key="1">
    <source>
        <dbReference type="ARBA" id="ARBA00010875"/>
    </source>
</evidence>
<keyword evidence="6 7" id="KW-0862">Zinc</keyword>
<feature type="binding site" evidence="7">
    <location>
        <position position="128"/>
    </location>
    <ligand>
        <name>Zn(2+)</name>
        <dbReference type="ChEBI" id="CHEBI:29105"/>
        <note>catalytic</note>
    </ligand>
</feature>
<feature type="binding site" evidence="7">
    <location>
        <position position="132"/>
    </location>
    <ligand>
        <name>Zn(2+)</name>
        <dbReference type="ChEBI" id="CHEBI:29105"/>
        <note>catalytic</note>
    </ligand>
</feature>
<evidence type="ECO:0000256" key="4">
    <source>
        <dbReference type="ARBA" id="ARBA00022759"/>
    </source>
</evidence>
<reference evidence="8 9" key="1">
    <citation type="submission" date="2020-08" db="EMBL/GenBank/DDBJ databases">
        <title>Genomic Encyclopedia of Type Strains, Phase IV (KMG-IV): sequencing the most valuable type-strain genomes for metagenomic binning, comparative biology and taxonomic classification.</title>
        <authorList>
            <person name="Goeker M."/>
        </authorList>
    </citation>
    <scope>NUCLEOTIDE SEQUENCE [LARGE SCALE GENOMIC DNA]</scope>
    <source>
        <strain evidence="8 9">DSM 102189</strain>
    </source>
</reference>
<keyword evidence="2 7" id="KW-0540">Nuclease</keyword>
<gene>
    <name evidence="7" type="primary">ybeY</name>
    <name evidence="8" type="ORF">FHS79_002699</name>
</gene>
<dbReference type="Pfam" id="PF02130">
    <property type="entry name" value="YbeY"/>
    <property type="match status" value="1"/>
</dbReference>